<dbReference type="Proteomes" id="UP000014760">
    <property type="component" value="Unassembled WGS sequence"/>
</dbReference>
<evidence type="ECO:0000313" key="4">
    <source>
        <dbReference type="Proteomes" id="UP000014760"/>
    </source>
</evidence>
<evidence type="ECO:0000256" key="1">
    <source>
        <dbReference type="SAM" id="Phobius"/>
    </source>
</evidence>
<feature type="transmembrane region" description="Helical" evidence="1">
    <location>
        <begin position="38"/>
        <end position="62"/>
    </location>
</feature>
<gene>
    <name evidence="2" type="ORF">CAPTEDRAFT_186982</name>
</gene>
<keyword evidence="1" id="KW-1133">Transmembrane helix</keyword>
<organism evidence="2">
    <name type="scientific">Capitella teleta</name>
    <name type="common">Polychaete worm</name>
    <dbReference type="NCBI Taxonomy" id="283909"/>
    <lineage>
        <taxon>Eukaryota</taxon>
        <taxon>Metazoa</taxon>
        <taxon>Spiralia</taxon>
        <taxon>Lophotrochozoa</taxon>
        <taxon>Annelida</taxon>
        <taxon>Polychaeta</taxon>
        <taxon>Sedentaria</taxon>
        <taxon>Scolecida</taxon>
        <taxon>Capitellidae</taxon>
        <taxon>Capitella</taxon>
    </lineage>
</organism>
<dbReference type="HOGENOM" id="CLU_1994755_0_0_1"/>
<keyword evidence="1" id="KW-0472">Membrane</keyword>
<accession>R7VIU1</accession>
<dbReference type="EnsemblMetazoa" id="CapteT186982">
    <property type="protein sequence ID" value="CapteP186982"/>
    <property type="gene ID" value="CapteG186982"/>
</dbReference>
<protein>
    <submittedName>
        <fullName evidence="2 3">Uncharacterized protein</fullName>
    </submittedName>
</protein>
<sequence>MQSEESLCGVYLTLCMVFVYLVIVIANMTGAIQFQDKWIFPLIISVPVVILLSVVIHAICYLHRGNPDHSSVSPETGTRNTEHQVNAVIQPTSFLASGSPAVDVIVYAPDEPCDFMDEMDFLLLF</sequence>
<keyword evidence="4" id="KW-1185">Reference proteome</keyword>
<reference evidence="2 4" key="2">
    <citation type="journal article" date="2013" name="Nature">
        <title>Insights into bilaterian evolution from three spiralian genomes.</title>
        <authorList>
            <person name="Simakov O."/>
            <person name="Marletaz F."/>
            <person name="Cho S.J."/>
            <person name="Edsinger-Gonzales E."/>
            <person name="Havlak P."/>
            <person name="Hellsten U."/>
            <person name="Kuo D.H."/>
            <person name="Larsson T."/>
            <person name="Lv J."/>
            <person name="Arendt D."/>
            <person name="Savage R."/>
            <person name="Osoegawa K."/>
            <person name="de Jong P."/>
            <person name="Grimwood J."/>
            <person name="Chapman J.A."/>
            <person name="Shapiro H."/>
            <person name="Aerts A."/>
            <person name="Otillar R.P."/>
            <person name="Terry A.Y."/>
            <person name="Boore J.L."/>
            <person name="Grigoriev I.V."/>
            <person name="Lindberg D.R."/>
            <person name="Seaver E.C."/>
            <person name="Weisblat D.A."/>
            <person name="Putnam N.H."/>
            <person name="Rokhsar D.S."/>
        </authorList>
    </citation>
    <scope>NUCLEOTIDE SEQUENCE</scope>
    <source>
        <strain evidence="2 4">I ESC-2004</strain>
    </source>
</reference>
<dbReference type="AlphaFoldDB" id="R7VIU1"/>
<name>R7VIU1_CAPTE</name>
<evidence type="ECO:0000313" key="2">
    <source>
        <dbReference type="EMBL" id="ELU18549.1"/>
    </source>
</evidence>
<evidence type="ECO:0000313" key="3">
    <source>
        <dbReference type="EnsemblMetazoa" id="CapteP186982"/>
    </source>
</evidence>
<dbReference type="EMBL" id="AMQN01016243">
    <property type="status" value="NOT_ANNOTATED_CDS"/>
    <property type="molecule type" value="Genomic_DNA"/>
</dbReference>
<reference evidence="3" key="3">
    <citation type="submission" date="2015-06" db="UniProtKB">
        <authorList>
            <consortium name="EnsemblMetazoa"/>
        </authorList>
    </citation>
    <scope>IDENTIFICATION</scope>
</reference>
<proteinExistence type="predicted"/>
<keyword evidence="1" id="KW-0812">Transmembrane</keyword>
<feature type="transmembrane region" description="Helical" evidence="1">
    <location>
        <begin position="7"/>
        <end position="26"/>
    </location>
</feature>
<dbReference type="EMBL" id="KB291862">
    <property type="protein sequence ID" value="ELU18549.1"/>
    <property type="molecule type" value="Genomic_DNA"/>
</dbReference>
<reference evidence="4" key="1">
    <citation type="submission" date="2012-12" db="EMBL/GenBank/DDBJ databases">
        <authorList>
            <person name="Hellsten U."/>
            <person name="Grimwood J."/>
            <person name="Chapman J.A."/>
            <person name="Shapiro H."/>
            <person name="Aerts A."/>
            <person name="Otillar R.P."/>
            <person name="Terry A.Y."/>
            <person name="Boore J.L."/>
            <person name="Simakov O."/>
            <person name="Marletaz F."/>
            <person name="Cho S.-J."/>
            <person name="Edsinger-Gonzales E."/>
            <person name="Havlak P."/>
            <person name="Kuo D.-H."/>
            <person name="Larsson T."/>
            <person name="Lv J."/>
            <person name="Arendt D."/>
            <person name="Savage R."/>
            <person name="Osoegawa K."/>
            <person name="de Jong P."/>
            <person name="Lindberg D.R."/>
            <person name="Seaver E.C."/>
            <person name="Weisblat D.A."/>
            <person name="Putnam N.H."/>
            <person name="Grigoriev I.V."/>
            <person name="Rokhsar D.S."/>
        </authorList>
    </citation>
    <scope>NUCLEOTIDE SEQUENCE</scope>
    <source>
        <strain evidence="4">I ESC-2004</strain>
    </source>
</reference>